<dbReference type="Pfam" id="PF05954">
    <property type="entry name" value="Phage_GPD"/>
    <property type="match status" value="1"/>
</dbReference>
<dbReference type="OrthoDB" id="9815473at2"/>
<reference evidence="1 2" key="1">
    <citation type="submission" date="2019-09" db="EMBL/GenBank/DDBJ databases">
        <title>Bacillus ochoae sp. nov., Paenibacillus whitsoniae sp. nov., Paenibacillus spiritus sp. nov. Isolated from the Mars Exploration Rover during spacecraft assembly.</title>
        <authorList>
            <person name="Seuylemezian A."/>
            <person name="Vaishampayan P."/>
        </authorList>
    </citation>
    <scope>NUCLEOTIDE SEQUENCE [LARGE SCALE GENOMIC DNA]</scope>
    <source>
        <strain evidence="1 2">MER_111</strain>
    </source>
</reference>
<dbReference type="EMBL" id="VYKK01000015">
    <property type="protein sequence ID" value="KAA9004249.1"/>
    <property type="molecule type" value="Genomic_DNA"/>
</dbReference>
<evidence type="ECO:0000313" key="2">
    <source>
        <dbReference type="Proteomes" id="UP000367750"/>
    </source>
</evidence>
<keyword evidence="2" id="KW-1185">Reference proteome</keyword>
<dbReference type="SUPFAM" id="SSF69279">
    <property type="entry name" value="Phage tail proteins"/>
    <property type="match status" value="1"/>
</dbReference>
<gene>
    <name evidence="1" type="ORF">F4V43_11295</name>
</gene>
<protein>
    <submittedName>
        <fullName evidence="1">Late control protein</fullName>
    </submittedName>
</protein>
<organism evidence="1 2">
    <name type="scientific">Paenibacillus spiritus</name>
    <dbReference type="NCBI Taxonomy" id="2496557"/>
    <lineage>
        <taxon>Bacteria</taxon>
        <taxon>Bacillati</taxon>
        <taxon>Bacillota</taxon>
        <taxon>Bacilli</taxon>
        <taxon>Bacillales</taxon>
        <taxon>Paenibacillaceae</taxon>
        <taxon>Paenibacillus</taxon>
    </lineage>
</organism>
<sequence length="341" mass="37724">MTQTARWAELELTYNGKNISESIADSLLDFTYNDAASGSLDDIDLRLEDRKLKWQNAWAAQEGDVIKATIRTHHWNKPGESQKLAFGEFEVDSGSVGGPPDTVSIKATSLPVKAGVRFEKRTKAWEKTKLKTIAAEVAAKAKLKLLYEATDNPSYDRIDQTEMSDLAFLLDTATKEGIAIKVASGRLVLFDEFEYEKKPPVATIVRGRDPVLDFSFNWSIASKAYRSSVLTYTDTSSKKTYKAAFTPPGAPVSGPVLKLNEQVTSQAEAQRLARMRLREKNKEYGTGSLTLMGDVRMATGLTITLKGWGRYDGKYLIESCSHTLGSGGYTTALQIRKVLGW</sequence>
<accession>A0A5J5G994</accession>
<evidence type="ECO:0000313" key="1">
    <source>
        <dbReference type="EMBL" id="KAA9004249.1"/>
    </source>
</evidence>
<comment type="caution">
    <text evidence="1">The sequence shown here is derived from an EMBL/GenBank/DDBJ whole genome shotgun (WGS) entry which is preliminary data.</text>
</comment>
<proteinExistence type="predicted"/>
<dbReference type="Proteomes" id="UP000367750">
    <property type="component" value="Unassembled WGS sequence"/>
</dbReference>
<name>A0A5J5G994_9BACL</name>
<dbReference type="AlphaFoldDB" id="A0A5J5G994"/>